<comment type="caution">
    <text evidence="2">The sequence shown here is derived from an EMBL/GenBank/DDBJ whole genome shotgun (WGS) entry which is preliminary data.</text>
</comment>
<sequence>MHNDTGQKKHSLIRKKGLQSNHGEYVVPPGMEEWADDPLYLLVARWCWQQKRWVNRNDIAMAFHLPDRRASFQLSYISRKKDRVVCRCRNNSASDIRHHRNEIWVDRILPPGPEPRRETPVRPPGRPEKTPGATSRKVGNGMTGNTSLWDQMLKQVREEQGDE</sequence>
<dbReference type="Gene3D" id="1.10.10.10">
    <property type="entry name" value="Winged helix-like DNA-binding domain superfamily/Winged helix DNA-binding domain"/>
    <property type="match status" value="1"/>
</dbReference>
<name>A0A5I2X9Q9_SALET</name>
<protein>
    <submittedName>
        <fullName evidence="2">CaiF/GrlA family transcriptional regulator</fullName>
    </submittedName>
</protein>
<reference evidence="2" key="1">
    <citation type="journal article" date="2018" name="Genome Biol.">
        <title>SKESA: strategic k-mer extension for scrupulous assemblies.</title>
        <authorList>
            <person name="Souvorov A."/>
            <person name="Agarwala R."/>
            <person name="Lipman D.J."/>
        </authorList>
    </citation>
    <scope>NUCLEOTIDE SEQUENCE</scope>
    <source>
        <strain evidence="2">BCW_2640</strain>
    </source>
</reference>
<proteinExistence type="predicted"/>
<feature type="compositionally biased region" description="Basic and acidic residues" evidence="1">
    <location>
        <begin position="114"/>
        <end position="129"/>
    </location>
</feature>
<dbReference type="EMBL" id="DAARBX010000001">
    <property type="protein sequence ID" value="HAE1791711.1"/>
    <property type="molecule type" value="Genomic_DNA"/>
</dbReference>
<gene>
    <name evidence="2" type="ORF">G3V02_000349</name>
</gene>
<evidence type="ECO:0000313" key="2">
    <source>
        <dbReference type="EMBL" id="HAE1791711.1"/>
    </source>
</evidence>
<organism evidence="2">
    <name type="scientific">Salmonella enterica subsp. enterica serovar Ank</name>
    <dbReference type="NCBI Taxonomy" id="1173578"/>
    <lineage>
        <taxon>Bacteria</taxon>
        <taxon>Pseudomonadati</taxon>
        <taxon>Pseudomonadota</taxon>
        <taxon>Gammaproteobacteria</taxon>
        <taxon>Enterobacterales</taxon>
        <taxon>Enterobacteriaceae</taxon>
        <taxon>Salmonella</taxon>
    </lineage>
</organism>
<dbReference type="InterPro" id="IPR020357">
    <property type="entry name" value="Tscrpt_reg_CaiF/GrlA"/>
</dbReference>
<dbReference type="GO" id="GO:0006351">
    <property type="term" value="P:DNA-templated transcription"/>
    <property type="evidence" value="ECO:0007669"/>
    <property type="project" value="InterPro"/>
</dbReference>
<dbReference type="Pfam" id="PF07180">
    <property type="entry name" value="CaiF_GrlA"/>
    <property type="match status" value="1"/>
</dbReference>
<evidence type="ECO:0000256" key="1">
    <source>
        <dbReference type="SAM" id="MobiDB-lite"/>
    </source>
</evidence>
<reference evidence="2" key="2">
    <citation type="submission" date="2018-07" db="EMBL/GenBank/DDBJ databases">
        <authorList>
            <consortium name="NCBI Pathogen Detection Project"/>
        </authorList>
    </citation>
    <scope>NUCLEOTIDE SEQUENCE</scope>
    <source>
        <strain evidence="2">BCW_2640</strain>
    </source>
</reference>
<dbReference type="InterPro" id="IPR036388">
    <property type="entry name" value="WH-like_DNA-bd_sf"/>
</dbReference>
<feature type="region of interest" description="Disordered" evidence="1">
    <location>
        <begin position="107"/>
        <end position="148"/>
    </location>
</feature>
<dbReference type="AlphaFoldDB" id="A0A5I2X9Q9"/>
<accession>A0A5I2X9Q9</accession>